<keyword evidence="1" id="KW-0812">Transmembrane</keyword>
<dbReference type="AlphaFoldDB" id="A0A9X3LDM4"/>
<name>A0A9X3LDM4_9BACL</name>
<organism evidence="2 3">
    <name type="scientific">Paenisporosarcina quisquiliarum</name>
    <dbReference type="NCBI Taxonomy" id="365346"/>
    <lineage>
        <taxon>Bacteria</taxon>
        <taxon>Bacillati</taxon>
        <taxon>Bacillota</taxon>
        <taxon>Bacilli</taxon>
        <taxon>Bacillales</taxon>
        <taxon>Caryophanaceae</taxon>
        <taxon>Paenisporosarcina</taxon>
    </lineage>
</organism>
<proteinExistence type="predicted"/>
<keyword evidence="3" id="KW-1185">Reference proteome</keyword>
<evidence type="ECO:0000313" key="2">
    <source>
        <dbReference type="EMBL" id="MCZ8535887.1"/>
    </source>
</evidence>
<keyword evidence="1" id="KW-0472">Membrane</keyword>
<dbReference type="Proteomes" id="UP001152173">
    <property type="component" value="Unassembled WGS sequence"/>
</dbReference>
<accession>A0A9X3LDM4</accession>
<feature type="transmembrane region" description="Helical" evidence="1">
    <location>
        <begin position="7"/>
        <end position="25"/>
    </location>
</feature>
<dbReference type="RefSeq" id="WP_269924990.1">
    <property type="nucleotide sequence ID" value="NZ_JAMKBJ010000001.1"/>
</dbReference>
<sequence>MIDFKYFMIRQFLGFPIFIGSWIAFQSGLNIPFMVSGLLAIGTYAASNQVMKVVQSRLIVSKYGLTFAEYRHIRIQLKEAQAKLKQLNGYFLKVRSIRAFKQLFEMNRLAKRIFQIVKTNPKKFYQVEPFFYAHLDTAVELTSKYTLLVSQPIKAPDVQIALQDTRETLLELNQVMEKDLRQVLSSDIEHLKMELDFAKVSMKNHASPLLMKGETPDDTKSIGY</sequence>
<gene>
    <name evidence="2" type="ORF">M9R32_01625</name>
</gene>
<keyword evidence="1" id="KW-1133">Transmembrane helix</keyword>
<comment type="caution">
    <text evidence="2">The sequence shown here is derived from an EMBL/GenBank/DDBJ whole genome shotgun (WGS) entry which is preliminary data.</text>
</comment>
<evidence type="ECO:0000313" key="3">
    <source>
        <dbReference type="Proteomes" id="UP001152173"/>
    </source>
</evidence>
<protein>
    <submittedName>
        <fullName evidence="2">5-bromo-4-chloroindolyl phosphate hydrolysis family protein</fullName>
    </submittedName>
</protein>
<dbReference type="EMBL" id="JAMKBJ010000001">
    <property type="protein sequence ID" value="MCZ8535887.1"/>
    <property type="molecule type" value="Genomic_DNA"/>
</dbReference>
<dbReference type="Pfam" id="PF10112">
    <property type="entry name" value="Halogen_Hydrol"/>
    <property type="match status" value="1"/>
</dbReference>
<dbReference type="InterPro" id="IPR018770">
    <property type="entry name" value="ChloroindolylP_hydrolase"/>
</dbReference>
<reference evidence="2" key="1">
    <citation type="submission" date="2022-05" db="EMBL/GenBank/DDBJ databases">
        <authorList>
            <person name="Colautti A."/>
            <person name="Iacumin L."/>
        </authorList>
    </citation>
    <scope>NUCLEOTIDE SEQUENCE</scope>
    <source>
        <strain evidence="2">SK 55</strain>
    </source>
</reference>
<evidence type="ECO:0000256" key="1">
    <source>
        <dbReference type="SAM" id="Phobius"/>
    </source>
</evidence>